<dbReference type="InterPro" id="IPR021346">
    <property type="entry name" value="Tma16"/>
</dbReference>
<evidence type="ECO:0000256" key="1">
    <source>
        <dbReference type="ARBA" id="ARBA00034127"/>
    </source>
</evidence>
<dbReference type="Proteomes" id="UP001276659">
    <property type="component" value="Unassembled WGS sequence"/>
</dbReference>
<dbReference type="AlphaFoldDB" id="A0AAD9Z8P7"/>
<proteinExistence type="inferred from homology"/>
<comment type="similarity">
    <text evidence="1">Belongs to the TMA16 family.</text>
</comment>
<evidence type="ECO:0000313" key="4">
    <source>
        <dbReference type="Proteomes" id="UP001276659"/>
    </source>
</evidence>
<dbReference type="Pfam" id="PF11176">
    <property type="entry name" value="Tma16"/>
    <property type="match status" value="1"/>
</dbReference>
<dbReference type="Gene3D" id="1.20.1440.170">
    <property type="entry name" value="Translation machinery-associated protein 16-like"/>
    <property type="match status" value="1"/>
</dbReference>
<sequence length="185" mass="21310">MPKSLAKVQKKLSKKKGKISSLHENSRDAQKLRRAGARGEKLERLAAARAKPTSKEQRRQLQAQLEWRRFMVLFKGPSITKFMDDAVLTASRYLSRHDEELAELKSQRRPGRPSSTREDLLKQSMAAEEREYDSGFWIPDMQYEDNLAILQAWNGEWTALNTFKYVRLSRDGTAQISNFPPKGLS</sequence>
<evidence type="ECO:0008006" key="5">
    <source>
        <dbReference type="Google" id="ProtNLM"/>
    </source>
</evidence>
<keyword evidence="4" id="KW-1185">Reference proteome</keyword>
<feature type="region of interest" description="Disordered" evidence="2">
    <location>
        <begin position="1"/>
        <end position="57"/>
    </location>
</feature>
<evidence type="ECO:0000313" key="3">
    <source>
        <dbReference type="EMBL" id="KAK3173494.1"/>
    </source>
</evidence>
<feature type="compositionally biased region" description="Basic and acidic residues" evidence="2">
    <location>
        <begin position="24"/>
        <end position="46"/>
    </location>
</feature>
<evidence type="ECO:0000256" key="2">
    <source>
        <dbReference type="SAM" id="MobiDB-lite"/>
    </source>
</evidence>
<organism evidence="3 4">
    <name type="scientific">Lepraria neglecta</name>
    <dbReference type="NCBI Taxonomy" id="209136"/>
    <lineage>
        <taxon>Eukaryota</taxon>
        <taxon>Fungi</taxon>
        <taxon>Dikarya</taxon>
        <taxon>Ascomycota</taxon>
        <taxon>Pezizomycotina</taxon>
        <taxon>Lecanoromycetes</taxon>
        <taxon>OSLEUM clade</taxon>
        <taxon>Lecanoromycetidae</taxon>
        <taxon>Lecanorales</taxon>
        <taxon>Lecanorineae</taxon>
        <taxon>Stereocaulaceae</taxon>
        <taxon>Lepraria</taxon>
    </lineage>
</organism>
<dbReference type="GO" id="GO:0005634">
    <property type="term" value="C:nucleus"/>
    <property type="evidence" value="ECO:0007669"/>
    <property type="project" value="TreeGrafter"/>
</dbReference>
<protein>
    <recommendedName>
        <fullName evidence="5">Translation machinery-associated protein 16</fullName>
    </recommendedName>
</protein>
<accession>A0AAD9Z8P7</accession>
<dbReference type="InterPro" id="IPR038356">
    <property type="entry name" value="Tma16_sf"/>
</dbReference>
<comment type="caution">
    <text evidence="3">The sequence shown here is derived from an EMBL/GenBank/DDBJ whole genome shotgun (WGS) entry which is preliminary data.</text>
</comment>
<dbReference type="PANTHER" id="PTHR13349">
    <property type="entry name" value="TRANSLATION MACHINERY-ASSOCIATED PROTEIN 16"/>
    <property type="match status" value="1"/>
</dbReference>
<dbReference type="EMBL" id="JASNWA010000007">
    <property type="protein sequence ID" value="KAK3173494.1"/>
    <property type="molecule type" value="Genomic_DNA"/>
</dbReference>
<name>A0AAD9Z8P7_9LECA</name>
<gene>
    <name evidence="3" type="ORF">OEA41_006824</name>
</gene>
<feature type="compositionally biased region" description="Basic residues" evidence="2">
    <location>
        <begin position="8"/>
        <end position="18"/>
    </location>
</feature>
<reference evidence="3" key="1">
    <citation type="submission" date="2022-11" db="EMBL/GenBank/DDBJ databases">
        <title>Chromosomal genome sequence assembly and mating type (MAT) locus characterization of the leprose asexual lichenized fungus Lepraria neglecta (Nyl.) Erichsen.</title>
        <authorList>
            <person name="Allen J.L."/>
            <person name="Pfeffer B."/>
        </authorList>
    </citation>
    <scope>NUCLEOTIDE SEQUENCE</scope>
    <source>
        <strain evidence="3">Allen 5258</strain>
    </source>
</reference>
<dbReference type="PANTHER" id="PTHR13349:SF2">
    <property type="entry name" value="TRANSLATION MACHINERY-ASSOCIATED PROTEIN 16"/>
    <property type="match status" value="1"/>
</dbReference>